<feature type="region of interest" description="Disordered" evidence="2">
    <location>
        <begin position="465"/>
        <end position="485"/>
    </location>
</feature>
<dbReference type="PANTHER" id="PTHR36504">
    <property type="entry name" value="LIPOPOLYSACCHARIDE EXPORT SYSTEM PROTEIN LPTA"/>
    <property type="match status" value="1"/>
</dbReference>
<feature type="domain" description="Organic solvent tolerance-like N-terminal" evidence="4">
    <location>
        <begin position="660"/>
        <end position="788"/>
    </location>
</feature>
<dbReference type="Gene3D" id="2.60.450.10">
    <property type="entry name" value="Lipopolysaccharide (LPS) transport protein A like domain"/>
    <property type="match status" value="2"/>
</dbReference>
<reference evidence="5 6" key="1">
    <citation type="submission" date="2020-07" db="EMBL/GenBank/DDBJ databases">
        <title>Genomic Encyclopedia of Type Strains, Phase IV (KMG-V): Genome sequencing to study the core and pangenomes of soil and plant-associated prokaryotes.</title>
        <authorList>
            <person name="Whitman W."/>
        </authorList>
    </citation>
    <scope>NUCLEOTIDE SEQUENCE [LARGE SCALE GENOMIC DNA]</scope>
    <source>
        <strain evidence="5 6">X4EP2</strain>
    </source>
</reference>
<evidence type="ECO:0000259" key="4">
    <source>
        <dbReference type="Pfam" id="PF03968"/>
    </source>
</evidence>
<proteinExistence type="predicted"/>
<dbReference type="RefSeq" id="WP_179490666.1">
    <property type="nucleotide sequence ID" value="NZ_JACCCW010000002.1"/>
</dbReference>
<keyword evidence="6" id="KW-1185">Reference proteome</keyword>
<dbReference type="EMBL" id="JACCCW010000002">
    <property type="protein sequence ID" value="NYF79773.1"/>
    <property type="molecule type" value="Genomic_DNA"/>
</dbReference>
<dbReference type="GO" id="GO:0015920">
    <property type="term" value="P:lipopolysaccharide transport"/>
    <property type="evidence" value="ECO:0007669"/>
    <property type="project" value="TreeGrafter"/>
</dbReference>
<gene>
    <name evidence="5" type="ORF">HDF17_002093</name>
</gene>
<evidence type="ECO:0000313" key="5">
    <source>
        <dbReference type="EMBL" id="NYF79773.1"/>
    </source>
</evidence>
<dbReference type="GO" id="GO:0009279">
    <property type="term" value="C:cell outer membrane"/>
    <property type="evidence" value="ECO:0007669"/>
    <property type="project" value="TreeGrafter"/>
</dbReference>
<dbReference type="PANTHER" id="PTHR36504:SF1">
    <property type="entry name" value="LIPOPOLYSACCHARIDE EXPORT SYSTEM PROTEIN LPTA"/>
    <property type="match status" value="1"/>
</dbReference>
<evidence type="ECO:0000256" key="1">
    <source>
        <dbReference type="ARBA" id="ARBA00022729"/>
    </source>
</evidence>
<organism evidence="5 6">
    <name type="scientific">Granulicella arctica</name>
    <dbReference type="NCBI Taxonomy" id="940613"/>
    <lineage>
        <taxon>Bacteria</taxon>
        <taxon>Pseudomonadati</taxon>
        <taxon>Acidobacteriota</taxon>
        <taxon>Terriglobia</taxon>
        <taxon>Terriglobales</taxon>
        <taxon>Acidobacteriaceae</taxon>
        <taxon>Granulicella</taxon>
    </lineage>
</organism>
<keyword evidence="3" id="KW-0472">Membrane</keyword>
<sequence>MRISVERLRVWLVVGVALLVLVIAGFLGYAHYRAHRFLAGLPGKLGVDIRRETNGYTYSQSLGGKTVMTLHASKAVEHNNGKLTLHDVSMILYGRKHDRADRISGSEFEYDQSSGVVRATGEVHIDLEAPPSATASAKKTPSALPFADDLEGESTRVIHVRTSGLVYLQKLGVAATDQDLEFRFAGMIGHATGAEYNSDTGVLILQSNVKTNGIQHGTPVVLTASHAELERDTQLALLTQAKYTSPGQTARADHAVVHLRKEGSPERIEAEGNVVLESPTAGTMVAPHGDILLNPAGQAQSAHFFGGANYEDIDSLREAKSQAQDVRVAFDAVGRPQNVVLTGTVHVNERVRATNAAPWSTRDATAGKMTFALVHDGTGKRSQLREAEATSSAHLALVSDVGTAASSKSDLSGDLLHGHFSGEGKSAQLTDVHGTGHTFLHRVSAQGADQTSSGDTLDVTLRPARKGANPQKRAANQTGTEEIAKATQSGHVVLTSKAAPKPGEKTLPTTSRATADLAVYDGDADDLTLTGQAQVVDDASTLSASKIVMQHESGDATAEGMVKANYVQPNATEPVHILSDHAELKHAAQRAIFYGVPGKPARLWQGASQVEAPILDLEKQQRRLTARAAAAATTPQVHAVLVGNSAAKPGKPARSSVVRIASQTMVYLDQARQVDFNGDVKVEDLDGTLRARLATAYLQPAPPSGPAASKSPVAASKSTPSKGAPTGFFGGSVERIVAKGKIEMEQPGRRASGEQLVYTASDGMFVLSGTPAALPRLIDEVQGTVTGTSLRFHTGDDMVTVIGGGADNPSQRVHTVTKVKQK</sequence>
<protein>
    <submittedName>
        <fullName evidence="5">Lipopolysaccharide export system protein LptA</fullName>
    </submittedName>
</protein>
<evidence type="ECO:0000256" key="3">
    <source>
        <dbReference type="SAM" id="Phobius"/>
    </source>
</evidence>
<evidence type="ECO:0000256" key="2">
    <source>
        <dbReference type="SAM" id="MobiDB-lite"/>
    </source>
</evidence>
<dbReference type="Pfam" id="PF03968">
    <property type="entry name" value="LptD_N"/>
    <property type="match status" value="1"/>
</dbReference>
<keyword evidence="3" id="KW-1133">Transmembrane helix</keyword>
<dbReference type="InterPro" id="IPR005653">
    <property type="entry name" value="OstA-like_N"/>
</dbReference>
<keyword evidence="1" id="KW-0732">Signal</keyword>
<feature type="region of interest" description="Disordered" evidence="2">
    <location>
        <begin position="699"/>
        <end position="726"/>
    </location>
</feature>
<keyword evidence="3" id="KW-0812">Transmembrane</keyword>
<comment type="caution">
    <text evidence="5">The sequence shown here is derived from an EMBL/GenBank/DDBJ whole genome shotgun (WGS) entry which is preliminary data.</text>
</comment>
<feature type="compositionally biased region" description="Polar residues" evidence="2">
    <location>
        <begin position="474"/>
        <end position="485"/>
    </location>
</feature>
<name>A0A7Y9PIL1_9BACT</name>
<dbReference type="GO" id="GO:0030288">
    <property type="term" value="C:outer membrane-bounded periplasmic space"/>
    <property type="evidence" value="ECO:0007669"/>
    <property type="project" value="TreeGrafter"/>
</dbReference>
<feature type="compositionally biased region" description="Low complexity" evidence="2">
    <location>
        <begin position="706"/>
        <end position="722"/>
    </location>
</feature>
<feature type="transmembrane region" description="Helical" evidence="3">
    <location>
        <begin position="12"/>
        <end position="32"/>
    </location>
</feature>
<dbReference type="GO" id="GO:0017089">
    <property type="term" value="F:glycolipid transfer activity"/>
    <property type="evidence" value="ECO:0007669"/>
    <property type="project" value="TreeGrafter"/>
</dbReference>
<dbReference type="AlphaFoldDB" id="A0A7Y9PIL1"/>
<evidence type="ECO:0000313" key="6">
    <source>
        <dbReference type="Proteomes" id="UP000589520"/>
    </source>
</evidence>
<dbReference type="Proteomes" id="UP000589520">
    <property type="component" value="Unassembled WGS sequence"/>
</dbReference>
<accession>A0A7Y9PIL1</accession>
<dbReference type="InterPro" id="IPR052037">
    <property type="entry name" value="LPS_export_LptA"/>
</dbReference>